<name>A0A5B1CGX7_9BACT</name>
<dbReference type="EMBL" id="VRLW01000001">
    <property type="protein sequence ID" value="KAA1259442.1"/>
    <property type="molecule type" value="Genomic_DNA"/>
</dbReference>
<dbReference type="Proteomes" id="UP000322699">
    <property type="component" value="Unassembled WGS sequence"/>
</dbReference>
<organism evidence="2 3">
    <name type="scientific">Rubripirellula obstinata</name>
    <dbReference type="NCBI Taxonomy" id="406547"/>
    <lineage>
        <taxon>Bacteria</taxon>
        <taxon>Pseudomonadati</taxon>
        <taxon>Planctomycetota</taxon>
        <taxon>Planctomycetia</taxon>
        <taxon>Pirellulales</taxon>
        <taxon>Pirellulaceae</taxon>
        <taxon>Rubripirellula</taxon>
    </lineage>
</organism>
<dbReference type="AlphaFoldDB" id="A0A5B1CGX7"/>
<feature type="compositionally biased region" description="Polar residues" evidence="1">
    <location>
        <begin position="360"/>
        <end position="382"/>
    </location>
</feature>
<feature type="compositionally biased region" description="Low complexity" evidence="1">
    <location>
        <begin position="339"/>
        <end position="350"/>
    </location>
</feature>
<proteinExistence type="predicted"/>
<keyword evidence="3" id="KW-1185">Reference proteome</keyword>
<gene>
    <name evidence="2" type="ORF">LF1_19740</name>
</gene>
<feature type="region of interest" description="Disordered" evidence="1">
    <location>
        <begin position="296"/>
        <end position="382"/>
    </location>
</feature>
<feature type="compositionally biased region" description="Low complexity" evidence="1">
    <location>
        <begin position="221"/>
        <end position="256"/>
    </location>
</feature>
<evidence type="ECO:0000256" key="1">
    <source>
        <dbReference type="SAM" id="MobiDB-lite"/>
    </source>
</evidence>
<accession>A0A5B1CGX7</accession>
<evidence type="ECO:0000313" key="2">
    <source>
        <dbReference type="EMBL" id="KAA1259442.1"/>
    </source>
</evidence>
<comment type="caution">
    <text evidence="2">The sequence shown here is derived from an EMBL/GenBank/DDBJ whole genome shotgun (WGS) entry which is preliminary data.</text>
</comment>
<feature type="compositionally biased region" description="Low complexity" evidence="1">
    <location>
        <begin position="296"/>
        <end position="318"/>
    </location>
</feature>
<evidence type="ECO:0000313" key="3">
    <source>
        <dbReference type="Proteomes" id="UP000322699"/>
    </source>
</evidence>
<feature type="region of interest" description="Disordered" evidence="1">
    <location>
        <begin position="161"/>
        <end position="192"/>
    </location>
</feature>
<reference evidence="2 3" key="1">
    <citation type="submission" date="2019-08" db="EMBL/GenBank/DDBJ databases">
        <title>Deep-cultivation of Planctomycetes and their phenomic and genomic characterization uncovers novel biology.</title>
        <authorList>
            <person name="Wiegand S."/>
            <person name="Jogler M."/>
            <person name="Boedeker C."/>
            <person name="Pinto D."/>
            <person name="Vollmers J."/>
            <person name="Rivas-Marin E."/>
            <person name="Kohn T."/>
            <person name="Peeters S.H."/>
            <person name="Heuer A."/>
            <person name="Rast P."/>
            <person name="Oberbeckmann S."/>
            <person name="Bunk B."/>
            <person name="Jeske O."/>
            <person name="Meyerdierks A."/>
            <person name="Storesund J.E."/>
            <person name="Kallscheuer N."/>
            <person name="Luecker S."/>
            <person name="Lage O.M."/>
            <person name="Pohl T."/>
            <person name="Merkel B.J."/>
            <person name="Hornburger P."/>
            <person name="Mueller R.-W."/>
            <person name="Bruemmer F."/>
            <person name="Labrenz M."/>
            <person name="Spormann A.M."/>
            <person name="Op Den Camp H."/>
            <person name="Overmann J."/>
            <person name="Amann R."/>
            <person name="Jetten M.S.M."/>
            <person name="Mascher T."/>
            <person name="Medema M.H."/>
            <person name="Devos D.P."/>
            <person name="Kaster A.-K."/>
            <person name="Ovreas L."/>
            <person name="Rohde M."/>
            <person name="Galperin M.Y."/>
            <person name="Jogler C."/>
        </authorList>
    </citation>
    <scope>NUCLEOTIDE SEQUENCE [LARGE SCALE GENOMIC DNA]</scope>
    <source>
        <strain evidence="2 3">LF1</strain>
    </source>
</reference>
<sequence length="382" mass="37447">MLSDNIKDTKNQATKNARVRHVDAGHVDAGCRATHLSMLTAVTITTLLWCGCRSVPGLNRFVRSSEPSADVLAGTGPSATYPAPPSVSATPQAIASIAGGTKAPSAGSVPSIGGPSNSVPSMGPNPSPKTAQVAGVDVSPGYATPATNYAAANANGVYSKPRSNVSGAAKPSPYTFGSKTFTPKTAPETSPVLPVTNHGSTGDSVYAKSSFGLPATTAGMGNPAPAGTGPVAGGNYTAPPSVTSPTSPGSTSIASGKKSGSGFTLPTNVPVTNAPATNMAATNMAATNVGPTNLPATATASITPPAAAPSKSAGSATPFGMPSSDNAAAPAAVYSTANSSGSLTTSPTPTKQGSYMPGSTGKSSIYPANSQETPATSGTFFR</sequence>
<protein>
    <submittedName>
        <fullName evidence="2">Uncharacterized protein</fullName>
    </submittedName>
</protein>
<feature type="region of interest" description="Disordered" evidence="1">
    <location>
        <begin position="219"/>
        <end position="269"/>
    </location>
</feature>
<feature type="region of interest" description="Disordered" evidence="1">
    <location>
        <begin position="98"/>
        <end position="135"/>
    </location>
</feature>